<feature type="compositionally biased region" description="Low complexity" evidence="1">
    <location>
        <begin position="394"/>
        <end position="406"/>
    </location>
</feature>
<evidence type="ECO:0000256" key="1">
    <source>
        <dbReference type="SAM" id="MobiDB-lite"/>
    </source>
</evidence>
<name>A0AAN7HJ11_9PEZI</name>
<comment type="caution">
    <text evidence="3">The sequence shown here is derived from an EMBL/GenBank/DDBJ whole genome shotgun (WGS) entry which is preliminary data.</text>
</comment>
<dbReference type="InterPro" id="IPR010730">
    <property type="entry name" value="HET"/>
</dbReference>
<dbReference type="Proteomes" id="UP001303647">
    <property type="component" value="Unassembled WGS sequence"/>
</dbReference>
<gene>
    <name evidence="3" type="ORF">C7999DRAFT_35838</name>
</gene>
<feature type="domain" description="Heterokaryon incompatibility" evidence="2">
    <location>
        <begin position="189"/>
        <end position="357"/>
    </location>
</feature>
<proteinExistence type="predicted"/>
<evidence type="ECO:0000259" key="2">
    <source>
        <dbReference type="Pfam" id="PF06985"/>
    </source>
</evidence>
<reference evidence="3" key="1">
    <citation type="journal article" date="2023" name="Mol. Phylogenet. Evol.">
        <title>Genome-scale phylogeny and comparative genomics of the fungal order Sordariales.</title>
        <authorList>
            <person name="Hensen N."/>
            <person name="Bonometti L."/>
            <person name="Westerberg I."/>
            <person name="Brannstrom I.O."/>
            <person name="Guillou S."/>
            <person name="Cros-Aarteil S."/>
            <person name="Calhoun S."/>
            <person name="Haridas S."/>
            <person name="Kuo A."/>
            <person name="Mondo S."/>
            <person name="Pangilinan J."/>
            <person name="Riley R."/>
            <person name="LaButti K."/>
            <person name="Andreopoulos B."/>
            <person name="Lipzen A."/>
            <person name="Chen C."/>
            <person name="Yan M."/>
            <person name="Daum C."/>
            <person name="Ng V."/>
            <person name="Clum A."/>
            <person name="Steindorff A."/>
            <person name="Ohm R.A."/>
            <person name="Martin F."/>
            <person name="Silar P."/>
            <person name="Natvig D.O."/>
            <person name="Lalanne C."/>
            <person name="Gautier V."/>
            <person name="Ament-Velasquez S.L."/>
            <person name="Kruys A."/>
            <person name="Hutchinson M.I."/>
            <person name="Powell A.J."/>
            <person name="Barry K."/>
            <person name="Miller A.N."/>
            <person name="Grigoriev I.V."/>
            <person name="Debuchy R."/>
            <person name="Gladieux P."/>
            <person name="Hiltunen Thoren M."/>
            <person name="Johannesson H."/>
        </authorList>
    </citation>
    <scope>NUCLEOTIDE SEQUENCE</scope>
    <source>
        <strain evidence="3">CBS 359.72</strain>
    </source>
</reference>
<feature type="region of interest" description="Disordered" evidence="1">
    <location>
        <begin position="481"/>
        <end position="508"/>
    </location>
</feature>
<evidence type="ECO:0000313" key="4">
    <source>
        <dbReference type="Proteomes" id="UP001303647"/>
    </source>
</evidence>
<dbReference type="EMBL" id="MU857778">
    <property type="protein sequence ID" value="KAK4243830.1"/>
    <property type="molecule type" value="Genomic_DNA"/>
</dbReference>
<dbReference type="PANTHER" id="PTHR33112:SF13">
    <property type="entry name" value="HETEROKARYON INCOMPATIBILITY DOMAIN-CONTAINING PROTEIN"/>
    <property type="match status" value="1"/>
</dbReference>
<protein>
    <submittedName>
        <fullName evidence="3">Heterokaryon incompatibility protein-domain-containing protein</fullName>
    </submittedName>
</protein>
<dbReference type="AlphaFoldDB" id="A0AAN7HJ11"/>
<dbReference type="Pfam" id="PF06985">
    <property type="entry name" value="HET"/>
    <property type="match status" value="1"/>
</dbReference>
<accession>A0AAN7HJ11</accession>
<reference evidence="3" key="2">
    <citation type="submission" date="2023-05" db="EMBL/GenBank/DDBJ databases">
        <authorList>
            <consortium name="Lawrence Berkeley National Laboratory"/>
            <person name="Steindorff A."/>
            <person name="Hensen N."/>
            <person name="Bonometti L."/>
            <person name="Westerberg I."/>
            <person name="Brannstrom I.O."/>
            <person name="Guillou S."/>
            <person name="Cros-Aarteil S."/>
            <person name="Calhoun S."/>
            <person name="Haridas S."/>
            <person name="Kuo A."/>
            <person name="Mondo S."/>
            <person name="Pangilinan J."/>
            <person name="Riley R."/>
            <person name="Labutti K."/>
            <person name="Andreopoulos B."/>
            <person name="Lipzen A."/>
            <person name="Chen C."/>
            <person name="Yanf M."/>
            <person name="Daum C."/>
            <person name="Ng V."/>
            <person name="Clum A."/>
            <person name="Ohm R."/>
            <person name="Martin F."/>
            <person name="Silar P."/>
            <person name="Natvig D."/>
            <person name="Lalanne C."/>
            <person name="Gautier V."/>
            <person name="Ament-Velasquez S.L."/>
            <person name="Kruys A."/>
            <person name="Hutchinson M.I."/>
            <person name="Powell A.J."/>
            <person name="Barry K."/>
            <person name="Miller A.N."/>
            <person name="Grigoriev I.V."/>
            <person name="Debuchy R."/>
            <person name="Gladieux P."/>
            <person name="Thoren M.H."/>
            <person name="Johannesson H."/>
        </authorList>
    </citation>
    <scope>NUCLEOTIDE SEQUENCE</scope>
    <source>
        <strain evidence="3">CBS 359.72</strain>
    </source>
</reference>
<feature type="region of interest" description="Disordered" evidence="1">
    <location>
        <begin position="385"/>
        <end position="416"/>
    </location>
</feature>
<dbReference type="PANTHER" id="PTHR33112">
    <property type="entry name" value="DOMAIN PROTEIN, PUTATIVE-RELATED"/>
    <property type="match status" value="1"/>
</dbReference>
<feature type="compositionally biased region" description="Low complexity" evidence="1">
    <location>
        <begin position="481"/>
        <end position="501"/>
    </location>
</feature>
<evidence type="ECO:0000313" key="3">
    <source>
        <dbReference type="EMBL" id="KAK4243830.1"/>
    </source>
</evidence>
<sequence>MLPGIQPSIPSGDQARCRGCDHPRPPYTGGYTSIRSSLGTFLAKAEHAGCKICSVLAEGILQFLGSECSPLKREGVDEVLLDFNLAGSRRSVEVKFLPTTVKLSFFASKITPWLAENMPDLPLGEEVPSSTSSQASTSWAIRQLEQCKKTHVSCNSFPPAPLPSRVLDLFAEGGNCVRLYVSGGEKVYYAALSHCWGHRPFLRTMSGSLESHRSAIEWHRLPRTFQEAVEFTRKLGIRYLWIDSLCIIQDDIEDWRREASRMASVYQNAAVVISAAKAEGAYGGLYADLPAANKVFTIKFTPGARGMAGEKTTSERQVPEQQIHVRRVLSHPHRVITPYHPSVTRLPIFTRGWVMQERFLSPRILHFGPEELSFECLESTTCQCTPPHHPQPRQPQELQQQQQQQQQKEEVKQPSWYANFVDRTARPKHYYSLRHWQSSSDMTRADLETCWRRLVEDYSHLQLSRDADVFPAVSGLARQMRGVRAGRRGASGMSTGTGTEGAADHDDQGEGGCEYVAGLWTDTLLRGDLAWSVQLPLRGFDEPKKGDRWGPAAVCRPREGWRAPSWSWASVRVPVKFVDKNNRIEPVAGCEVIEVRCEPIGPDPMGELKECGSWLVLRSRLVPTGLRFTERKSGAEKLPWDVVNLDILDGGYLKNVMVDDDCQGLVTVDETLPTAYLVLFGRGVPSQAWYFLLLIRVPEDGSVEVRARAARGDGHVYRRIGLVDVFGGPPGLGRQGWINTLLGKGEDAVVTII</sequence>
<keyword evidence="4" id="KW-1185">Reference proteome</keyword>
<organism evidence="3 4">
    <name type="scientific">Corynascus novoguineensis</name>
    <dbReference type="NCBI Taxonomy" id="1126955"/>
    <lineage>
        <taxon>Eukaryota</taxon>
        <taxon>Fungi</taxon>
        <taxon>Dikarya</taxon>
        <taxon>Ascomycota</taxon>
        <taxon>Pezizomycotina</taxon>
        <taxon>Sordariomycetes</taxon>
        <taxon>Sordariomycetidae</taxon>
        <taxon>Sordariales</taxon>
        <taxon>Chaetomiaceae</taxon>
        <taxon>Corynascus</taxon>
    </lineage>
</organism>